<keyword evidence="1" id="KW-0805">Transcription regulation</keyword>
<keyword evidence="7" id="KW-1185">Reference proteome</keyword>
<evidence type="ECO:0000256" key="2">
    <source>
        <dbReference type="ARBA" id="ARBA00023082"/>
    </source>
</evidence>
<keyword evidence="2" id="KW-0731">Sigma factor</keyword>
<dbReference type="InterPro" id="IPR014284">
    <property type="entry name" value="RNA_pol_sigma-70_dom"/>
</dbReference>
<evidence type="ECO:0000256" key="3">
    <source>
        <dbReference type="ARBA" id="ARBA00023125"/>
    </source>
</evidence>
<protein>
    <submittedName>
        <fullName evidence="6">RNA polymerase sigma factor</fullName>
    </submittedName>
</protein>
<sequence>MLRSIEERNALFAENKGLVGFVMNEKLAGYWIKDENHTNYSKEDIEQVVCIGLLNACARFDPIKKPDVKFSTYAVQVMMGEWFHWARERTTSIRYPRHVREHFSKINRESSFEKEVKEIMQDTKLTEKEVNDAINYSLNMTVKSLDKPVFADDSEDDLLSTFFGFKQDYSMVEVNAFFDTLPDNEKYIIEQLIQDKGQKEIAAGLGISQAHVSRIIKKRIRPKAAAHFDLVIA</sequence>
<evidence type="ECO:0000313" key="6">
    <source>
        <dbReference type="EMBL" id="AKC02694.1"/>
    </source>
</evidence>
<dbReference type="Gene3D" id="1.20.140.160">
    <property type="match status" value="1"/>
</dbReference>
<dbReference type="Gene3D" id="1.10.1740.10">
    <property type="match status" value="1"/>
</dbReference>
<feature type="domain" description="RNA polymerase sigma-70 region 2" evidence="5">
    <location>
        <begin position="40"/>
        <end position="89"/>
    </location>
</feature>
<evidence type="ECO:0000256" key="1">
    <source>
        <dbReference type="ARBA" id="ARBA00023015"/>
    </source>
</evidence>
<dbReference type="SUPFAM" id="SSF88946">
    <property type="entry name" value="Sigma2 domain of RNA polymerase sigma factors"/>
    <property type="match status" value="1"/>
</dbReference>
<reference evidence="6 7" key="1">
    <citation type="journal article" date="2015" name="Genome Announc.">
        <title>Complete Genome Sequence of Bacillus megaterium Siphophage Stills.</title>
        <authorList>
            <person name="Lee S.S."/>
            <person name="Kongari R.R."/>
            <person name="Hernandez A.C."/>
            <person name="Kuty Everett G.F."/>
        </authorList>
    </citation>
    <scope>NUCLEOTIDE SEQUENCE [LARGE SCALE GENOMIC DNA]</scope>
</reference>
<keyword evidence="3" id="KW-0238">DNA-binding</keyword>
<accession>A0A0E3T6C4</accession>
<gene>
    <name evidence="6" type="ORF">CPT_Stills66</name>
</gene>
<dbReference type="PANTHER" id="PTHR30385">
    <property type="entry name" value="SIGMA FACTOR F FLAGELLAR"/>
    <property type="match status" value="1"/>
</dbReference>
<dbReference type="PANTHER" id="PTHR30385:SF4">
    <property type="entry name" value="RNA POLYMERASE SIGMA-E FACTOR"/>
    <property type="match status" value="1"/>
</dbReference>
<proteinExistence type="predicted"/>
<name>A0A0E3T6C4_9CAUD</name>
<evidence type="ECO:0000259" key="5">
    <source>
        <dbReference type="Pfam" id="PF04542"/>
    </source>
</evidence>
<dbReference type="KEGG" id="vg:26661046"/>
<dbReference type="InterPro" id="IPR007627">
    <property type="entry name" value="RNA_pol_sigma70_r2"/>
</dbReference>
<dbReference type="SUPFAM" id="SSF88659">
    <property type="entry name" value="Sigma3 and sigma4 domains of RNA polymerase sigma factors"/>
    <property type="match status" value="1"/>
</dbReference>
<evidence type="ECO:0000313" key="7">
    <source>
        <dbReference type="Proteomes" id="UP000033016"/>
    </source>
</evidence>
<dbReference type="InterPro" id="IPR013324">
    <property type="entry name" value="RNA_pol_sigma_r3/r4-like"/>
</dbReference>
<dbReference type="GeneID" id="26661046"/>
<dbReference type="GO" id="GO:0016987">
    <property type="term" value="F:sigma factor activity"/>
    <property type="evidence" value="ECO:0007669"/>
    <property type="project" value="UniProtKB-KW"/>
</dbReference>
<dbReference type="EMBL" id="KP696448">
    <property type="protein sequence ID" value="AKC02694.1"/>
    <property type="molecule type" value="Genomic_DNA"/>
</dbReference>
<dbReference type="InterPro" id="IPR013325">
    <property type="entry name" value="RNA_pol_sigma_r2"/>
</dbReference>
<organism evidence="6 7">
    <name type="scientific">Bacillus phage Stills</name>
    <dbReference type="NCBI Taxonomy" id="1610833"/>
    <lineage>
        <taxon>Viruses</taxon>
        <taxon>Duplodnaviria</taxon>
        <taxon>Heunggongvirae</taxon>
        <taxon>Uroviricota</taxon>
        <taxon>Caudoviricetes</taxon>
        <taxon>Slashvirus</taxon>
        <taxon>Slashvirus stills</taxon>
    </lineage>
</organism>
<dbReference type="OrthoDB" id="7145at10239"/>
<dbReference type="GO" id="GO:0006352">
    <property type="term" value="P:DNA-templated transcription initiation"/>
    <property type="evidence" value="ECO:0007669"/>
    <property type="project" value="InterPro"/>
</dbReference>
<evidence type="ECO:0000256" key="4">
    <source>
        <dbReference type="ARBA" id="ARBA00023163"/>
    </source>
</evidence>
<keyword evidence="4" id="KW-0804">Transcription</keyword>
<dbReference type="Pfam" id="PF04542">
    <property type="entry name" value="Sigma70_r2"/>
    <property type="match status" value="1"/>
</dbReference>
<reference evidence="7" key="2">
    <citation type="submission" date="2015-01" db="EMBL/GenBank/DDBJ databases">
        <title>Complete Genome of Bacillus megaterium Siphophage Stills.</title>
        <authorList>
            <person name="Lee S.S."/>
            <person name="Kongari R.R."/>
            <person name="Hernandez A.C."/>
            <person name="Everett G.F.K."/>
        </authorList>
    </citation>
    <scope>NUCLEOTIDE SEQUENCE [LARGE SCALE GENOMIC DNA]</scope>
</reference>
<dbReference type="Proteomes" id="UP000033016">
    <property type="component" value="Segment"/>
</dbReference>
<dbReference type="RefSeq" id="YP_009196951.1">
    <property type="nucleotide sequence ID" value="NC_028777.1"/>
</dbReference>
<dbReference type="NCBIfam" id="TIGR02937">
    <property type="entry name" value="sigma70-ECF"/>
    <property type="match status" value="1"/>
</dbReference>
<dbReference type="GO" id="GO:0003677">
    <property type="term" value="F:DNA binding"/>
    <property type="evidence" value="ECO:0007669"/>
    <property type="project" value="UniProtKB-KW"/>
</dbReference>